<dbReference type="Proteomes" id="UP000310334">
    <property type="component" value="Unassembled WGS sequence"/>
</dbReference>
<evidence type="ECO:0000313" key="1">
    <source>
        <dbReference type="EMBL" id="THF75279.1"/>
    </source>
</evidence>
<evidence type="ECO:0000313" key="2">
    <source>
        <dbReference type="Proteomes" id="UP000310334"/>
    </source>
</evidence>
<dbReference type="RefSeq" id="WP_136358531.1">
    <property type="nucleotide sequence ID" value="NZ_CP046266.1"/>
</dbReference>
<organism evidence="1 2">
    <name type="scientific">Metabacillus sediminilitoris</name>
    <dbReference type="NCBI Taxonomy" id="2567941"/>
    <lineage>
        <taxon>Bacteria</taxon>
        <taxon>Bacillati</taxon>
        <taxon>Bacillota</taxon>
        <taxon>Bacilli</taxon>
        <taxon>Bacillales</taxon>
        <taxon>Bacillaceae</taxon>
        <taxon>Metabacillus</taxon>
    </lineage>
</organism>
<accession>A0A4S4BL49</accession>
<dbReference type="EMBL" id="SSNT01000028">
    <property type="protein sequence ID" value="THF75279.1"/>
    <property type="molecule type" value="Genomic_DNA"/>
</dbReference>
<sequence>MAELLYSLSSIAMIFWVMLIVLPKWKVTRFLVNLHIFPIYLGFLYSIGMITTVWSSGLHFMADYNSAAGVINLLSHPNFALIVWIHILCFDLFIGHFIYRENMEHGYVPILLQSIILFLTLMFGPFGWLCYVGIRKLKTTV</sequence>
<proteinExistence type="predicted"/>
<dbReference type="OrthoDB" id="345237at2"/>
<reference evidence="1 2" key="1">
    <citation type="submission" date="2019-04" db="EMBL/GenBank/DDBJ databases">
        <title>Bacillus sediminilitoris sp. nov., isolated from a tidal flat sediment on the East China Sea.</title>
        <authorList>
            <person name="Wei Y."/>
            <person name="Mao H."/>
            <person name="Fang J."/>
        </authorList>
    </citation>
    <scope>NUCLEOTIDE SEQUENCE [LARGE SCALE GENOMIC DNA]</scope>
    <source>
        <strain evidence="1 2">DSL-17</strain>
    </source>
</reference>
<dbReference type="InterPro" id="IPR025461">
    <property type="entry name" value="ABA4-like"/>
</dbReference>
<comment type="caution">
    <text evidence="1">The sequence shown here is derived from an EMBL/GenBank/DDBJ whole genome shotgun (WGS) entry which is preliminary data.</text>
</comment>
<dbReference type="AlphaFoldDB" id="A0A4S4BL49"/>
<name>A0A4S4BL49_9BACI</name>
<protein>
    <submittedName>
        <fullName evidence="1">DUF4281 domain-containing protein</fullName>
    </submittedName>
</protein>
<gene>
    <name evidence="1" type="ORF">E6W99_23850</name>
</gene>
<keyword evidence="2" id="KW-1185">Reference proteome</keyword>
<dbReference type="Pfam" id="PF14108">
    <property type="entry name" value="ABA4-like"/>
    <property type="match status" value="1"/>
</dbReference>